<organism evidence="1 2">
    <name type="scientific">Candidatus Phosphoribacter hodrii</name>
    <dbReference type="NCBI Taxonomy" id="2953743"/>
    <lineage>
        <taxon>Bacteria</taxon>
        <taxon>Bacillati</taxon>
        <taxon>Actinomycetota</taxon>
        <taxon>Actinomycetes</taxon>
        <taxon>Micrococcales</taxon>
        <taxon>Dermatophilaceae</taxon>
        <taxon>Candidatus Phosphoribacter</taxon>
    </lineage>
</organism>
<reference evidence="1 2" key="1">
    <citation type="submission" date="2020-10" db="EMBL/GenBank/DDBJ databases">
        <title>Connecting structure to function with the recovery of over 1000 high-quality activated sludge metagenome-assembled genomes encoding full-length rRNA genes using long-read sequencing.</title>
        <authorList>
            <person name="Singleton C.M."/>
            <person name="Petriglieri F."/>
            <person name="Kristensen J.M."/>
            <person name="Kirkegaard R.H."/>
            <person name="Michaelsen T.Y."/>
            <person name="Andersen M.H."/>
            <person name="Karst S.M."/>
            <person name="Dueholm M.S."/>
            <person name="Nielsen P.H."/>
            <person name="Albertsen M."/>
        </authorList>
    </citation>
    <scope>NUCLEOTIDE SEQUENCE [LARGE SCALE GENOMIC DNA]</scope>
    <source>
        <strain evidence="1">Ega_18-Q3-R5-49_MAXAC.001</strain>
    </source>
</reference>
<evidence type="ECO:0000313" key="2">
    <source>
        <dbReference type="Proteomes" id="UP000726105"/>
    </source>
</evidence>
<dbReference type="EMBL" id="JADJIB010000013">
    <property type="protein sequence ID" value="MBK7274843.1"/>
    <property type="molecule type" value="Genomic_DNA"/>
</dbReference>
<proteinExistence type="predicted"/>
<sequence>MYFLPTIAAVNLTPTRPEITAGTDLSAEIADLAGWAVGVDMIDVPDLGSRFTAQINGSIKPEQSSITFYGDVGGADARTNLPVDQAGFIVFMDGGDVPTKKLDAYPVKVASHSKLRTLTNAFQITISFSITKVPGENLTIPA</sequence>
<dbReference type="Pfam" id="PF25595">
    <property type="entry name" value="Phage_TTP_16"/>
    <property type="match status" value="1"/>
</dbReference>
<dbReference type="AlphaFoldDB" id="A0A935MBJ7"/>
<comment type="caution">
    <text evidence="1">The sequence shown here is derived from an EMBL/GenBank/DDBJ whole genome shotgun (WGS) entry which is preliminary data.</text>
</comment>
<evidence type="ECO:0000313" key="1">
    <source>
        <dbReference type="EMBL" id="MBK7274843.1"/>
    </source>
</evidence>
<gene>
    <name evidence="1" type="ORF">IPI13_17445</name>
</gene>
<protein>
    <submittedName>
        <fullName evidence="1">Uncharacterized protein</fullName>
    </submittedName>
</protein>
<dbReference type="Proteomes" id="UP000726105">
    <property type="component" value="Unassembled WGS sequence"/>
</dbReference>
<accession>A0A935MBJ7</accession>
<dbReference type="InterPro" id="IPR058009">
    <property type="entry name" value="TTP_Phage_16"/>
</dbReference>
<name>A0A935MBJ7_9MICO</name>